<proteinExistence type="predicted"/>
<evidence type="ECO:0000313" key="3">
    <source>
        <dbReference type="EMBL" id="HIU20788.1"/>
    </source>
</evidence>
<gene>
    <name evidence="3" type="ORF">IAD51_00885</name>
</gene>
<protein>
    <submittedName>
        <fullName evidence="3">Uncharacterized protein</fullName>
    </submittedName>
</protein>
<feature type="transmembrane region" description="Helical" evidence="2">
    <location>
        <begin position="552"/>
        <end position="570"/>
    </location>
</feature>
<reference evidence="3" key="1">
    <citation type="submission" date="2020-10" db="EMBL/GenBank/DDBJ databases">
        <authorList>
            <person name="Gilroy R."/>
        </authorList>
    </citation>
    <scope>NUCLEOTIDE SEQUENCE</scope>
    <source>
        <strain evidence="3">1063</strain>
    </source>
</reference>
<dbReference type="AlphaFoldDB" id="A0A9D1HQI8"/>
<feature type="transmembrane region" description="Helical" evidence="2">
    <location>
        <begin position="55"/>
        <end position="80"/>
    </location>
</feature>
<evidence type="ECO:0000256" key="1">
    <source>
        <dbReference type="SAM" id="MobiDB-lite"/>
    </source>
</evidence>
<reference evidence="3" key="2">
    <citation type="journal article" date="2021" name="PeerJ">
        <title>Extensive microbial diversity within the chicken gut microbiome revealed by metagenomics and culture.</title>
        <authorList>
            <person name="Gilroy R."/>
            <person name="Ravi A."/>
            <person name="Getino M."/>
            <person name="Pursley I."/>
            <person name="Horton D.L."/>
            <person name="Alikhan N.F."/>
            <person name="Baker D."/>
            <person name="Gharbi K."/>
            <person name="Hall N."/>
            <person name="Watson M."/>
            <person name="Adriaenssens E.M."/>
            <person name="Foster-Nyarko E."/>
            <person name="Jarju S."/>
            <person name="Secka A."/>
            <person name="Antonio M."/>
            <person name="Oren A."/>
            <person name="Chaudhuri R.R."/>
            <person name="La Ragione R."/>
            <person name="Hildebrand F."/>
            <person name="Pallen M.J."/>
        </authorList>
    </citation>
    <scope>NUCLEOTIDE SEQUENCE</scope>
    <source>
        <strain evidence="3">1063</strain>
    </source>
</reference>
<evidence type="ECO:0000313" key="4">
    <source>
        <dbReference type="Proteomes" id="UP000824088"/>
    </source>
</evidence>
<name>A0A9D1HQI8_9FIRM</name>
<keyword evidence="2" id="KW-0472">Membrane</keyword>
<sequence length="627" mass="69413">MKNANTADSKKKFNGKIAGLTVLEVLFYLFSLPIIVVLSVVFGVRAYELVPYYSFWPFVGVILAGVLCLIFIIVVMCISLRKKSKRTILMQTVSIIVAVIFLTSFIAVALDVVLPDVLAQLTSSTLFYEDLNNQSLASEQAEFNASLDRKFIMLNLLNGNYDPQYEYETLKADSDITSRRRQIGSELGRLDSTEQYEQIYLSDELYAELFQFIYDEYIMTDIDYALLEPNKPFGNTTRIAMGHAIAEVIYPEFRQLAEEGMSNERIAYLYQNNYASLKNDGYLTYDDSMILFATSGRMTVPVVIRLLLDRGYTYTEGEQAYIENGEVVEPEGTFYLELYEKEDVIAIMEDEDAVEWNSDGTRGVLVKEVEGVDYGVGAVVIPVYDENGTLTGGYIRAPRQWSILDMDGKNMDVAAISDVVIDLGELLGDIEVGGFDLGSIFRNMDPMTIGELLNNLDGIISTLMSALGGGSSNISIMSIIDKLLQGVTDVIMAATGGSGLYLNLAINDQGALEIAIAPTNVEVGMHGYQYMTWMESNNLLFAVMGVMSLREWLYIFGAVSVLLAFAAGMCREIKARVRKDMADNEELEAENEAAGEGETFESGAAEYDAETPAADIEATDPVPEPTE</sequence>
<keyword evidence="2" id="KW-1133">Transmembrane helix</keyword>
<comment type="caution">
    <text evidence="3">The sequence shown here is derived from an EMBL/GenBank/DDBJ whole genome shotgun (WGS) entry which is preliminary data.</text>
</comment>
<keyword evidence="2" id="KW-0812">Transmembrane</keyword>
<evidence type="ECO:0000256" key="2">
    <source>
        <dbReference type="SAM" id="Phobius"/>
    </source>
</evidence>
<accession>A0A9D1HQI8</accession>
<feature type="region of interest" description="Disordered" evidence="1">
    <location>
        <begin position="582"/>
        <end position="627"/>
    </location>
</feature>
<dbReference type="EMBL" id="DVMN01000012">
    <property type="protein sequence ID" value="HIU20788.1"/>
    <property type="molecule type" value="Genomic_DNA"/>
</dbReference>
<feature type="transmembrane region" description="Helical" evidence="2">
    <location>
        <begin position="21"/>
        <end position="43"/>
    </location>
</feature>
<dbReference type="Proteomes" id="UP000824088">
    <property type="component" value="Unassembled WGS sequence"/>
</dbReference>
<feature type="compositionally biased region" description="Acidic residues" evidence="1">
    <location>
        <begin position="583"/>
        <end position="599"/>
    </location>
</feature>
<organism evidence="3 4">
    <name type="scientific">Candidatus Limadaptatus stercorigallinarum</name>
    <dbReference type="NCBI Taxonomy" id="2840845"/>
    <lineage>
        <taxon>Bacteria</taxon>
        <taxon>Bacillati</taxon>
        <taxon>Bacillota</taxon>
        <taxon>Clostridia</taxon>
        <taxon>Eubacteriales</taxon>
        <taxon>Candidatus Limadaptatus</taxon>
    </lineage>
</organism>
<feature type="transmembrane region" description="Helical" evidence="2">
    <location>
        <begin position="92"/>
        <end position="114"/>
    </location>
</feature>